<keyword evidence="2" id="KW-0472">Membrane</keyword>
<feature type="region of interest" description="Disordered" evidence="1">
    <location>
        <begin position="182"/>
        <end position="203"/>
    </location>
</feature>
<feature type="compositionally biased region" description="Acidic residues" evidence="1">
    <location>
        <begin position="182"/>
        <end position="193"/>
    </location>
</feature>
<reference evidence="3 4" key="1">
    <citation type="journal article" date="2020" name="Biotechnol. Biofuels">
        <title>New insights from the biogas microbiome by comprehensive genome-resolved metagenomics of nearly 1600 species originating from multiple anaerobic digesters.</title>
        <authorList>
            <person name="Campanaro S."/>
            <person name="Treu L."/>
            <person name="Rodriguez-R L.M."/>
            <person name="Kovalovszki A."/>
            <person name="Ziels R.M."/>
            <person name="Maus I."/>
            <person name="Zhu X."/>
            <person name="Kougias P.G."/>
            <person name="Basile A."/>
            <person name="Luo G."/>
            <person name="Schluter A."/>
            <person name="Konstantinidis K.T."/>
            <person name="Angelidaki I."/>
        </authorList>
    </citation>
    <scope>NUCLEOTIDE SEQUENCE [LARGE SCALE GENOMIC DNA]</scope>
    <source>
        <strain evidence="3">AS15tlH2ME_198</strain>
    </source>
</reference>
<feature type="transmembrane region" description="Helical" evidence="2">
    <location>
        <begin position="252"/>
        <end position="270"/>
    </location>
</feature>
<keyword evidence="2" id="KW-0812">Transmembrane</keyword>
<dbReference type="InterPro" id="IPR053779">
    <property type="entry name" value="GlpR"/>
</dbReference>
<proteinExistence type="predicted"/>
<accession>A0A7X6PMK2</accession>
<dbReference type="EMBL" id="JAAZHI010000118">
    <property type="protein sequence ID" value="NLA55750.1"/>
    <property type="molecule type" value="Genomic_DNA"/>
</dbReference>
<protein>
    <recommendedName>
        <fullName evidence="5">Transmembrane protein</fullName>
    </recommendedName>
</protein>
<feature type="compositionally biased region" description="Basic and acidic residues" evidence="1">
    <location>
        <begin position="371"/>
        <end position="383"/>
    </location>
</feature>
<evidence type="ECO:0000256" key="1">
    <source>
        <dbReference type="SAM" id="MobiDB-lite"/>
    </source>
</evidence>
<evidence type="ECO:0000256" key="2">
    <source>
        <dbReference type="SAM" id="Phobius"/>
    </source>
</evidence>
<dbReference type="NCBIfam" id="NF045516">
    <property type="entry name" value="GlpR"/>
    <property type="match status" value="1"/>
</dbReference>
<sequence length="383" mass="42518">MSNGLIIILIIVVWLFVLAPLLMRGQKSIRRAGEAFDDTRVIHEGGSGDLPARRRPRLTAADVRPTPRTEPEEEDLELVGVDEVLIDDPARPSRSFRGLFTRQTGEEADVETEQEVEVVDGDIVHELEPGSRVEADEEDSAVVVAAVEEPEDEWDEETTYAYDDSYTSPGDLMYPDPVDSVVEDAEEDVEDEDSTRAGDIGDAELLEDADDLDGDLSEEDIEFAEHRAGRGGWDPVADAEYSLTRYQRRQRTLIGLGVAVVATAVLAVVLGGWAWALAGVTVAVSGAYLMALRTQVREEQALRARRIRQLRRARLGVLNAADEELAIPRRLRHPGAVVLERDDESPDFDHLPLGELHLNDEPAPTPTRVFRRPERFSDDRRAG</sequence>
<feature type="compositionally biased region" description="Basic and acidic residues" evidence="1">
    <location>
        <begin position="350"/>
        <end position="360"/>
    </location>
</feature>
<feature type="region of interest" description="Disordered" evidence="1">
    <location>
        <begin position="350"/>
        <end position="383"/>
    </location>
</feature>
<dbReference type="AlphaFoldDB" id="A0A7X6PMK2"/>
<feature type="region of interest" description="Disordered" evidence="1">
    <location>
        <begin position="41"/>
        <end position="74"/>
    </location>
</feature>
<comment type="caution">
    <text evidence="3">The sequence shown here is derived from an EMBL/GenBank/DDBJ whole genome shotgun (WGS) entry which is preliminary data.</text>
</comment>
<evidence type="ECO:0008006" key="5">
    <source>
        <dbReference type="Google" id="ProtNLM"/>
    </source>
</evidence>
<evidence type="ECO:0000313" key="3">
    <source>
        <dbReference type="EMBL" id="NLA55750.1"/>
    </source>
</evidence>
<feature type="transmembrane region" description="Helical" evidence="2">
    <location>
        <begin position="276"/>
        <end position="296"/>
    </location>
</feature>
<evidence type="ECO:0000313" key="4">
    <source>
        <dbReference type="Proteomes" id="UP000557899"/>
    </source>
</evidence>
<gene>
    <name evidence="3" type="ORF">GX859_05560</name>
</gene>
<feature type="transmembrane region" description="Helical" evidence="2">
    <location>
        <begin position="6"/>
        <end position="23"/>
    </location>
</feature>
<organism evidence="3 4">
    <name type="scientific">Corynebacterium humireducens</name>
    <dbReference type="NCBI Taxonomy" id="1223514"/>
    <lineage>
        <taxon>Bacteria</taxon>
        <taxon>Bacillati</taxon>
        <taxon>Actinomycetota</taxon>
        <taxon>Actinomycetes</taxon>
        <taxon>Mycobacteriales</taxon>
        <taxon>Corynebacteriaceae</taxon>
        <taxon>Corynebacterium</taxon>
    </lineage>
</organism>
<dbReference type="Proteomes" id="UP000557899">
    <property type="component" value="Unassembled WGS sequence"/>
</dbReference>
<keyword evidence="2" id="KW-1133">Transmembrane helix</keyword>
<name>A0A7X6PMK2_9CORY</name>